<accession>A0A814HK59</accession>
<comment type="caution">
    <text evidence="3">The sequence shown here is derived from an EMBL/GenBank/DDBJ whole genome shotgun (WGS) entry which is preliminary data.</text>
</comment>
<reference evidence="3" key="1">
    <citation type="submission" date="2021-02" db="EMBL/GenBank/DDBJ databases">
        <authorList>
            <person name="Nowell W R."/>
        </authorList>
    </citation>
    <scope>NUCLEOTIDE SEQUENCE</scope>
    <source>
        <strain evidence="3">Ploen Becks lab</strain>
    </source>
</reference>
<name>A0A814HK59_9BILA</name>
<feature type="transmembrane region" description="Helical" evidence="2">
    <location>
        <begin position="290"/>
        <end position="306"/>
    </location>
</feature>
<evidence type="ECO:0000313" key="3">
    <source>
        <dbReference type="EMBL" id="CAF1012191.1"/>
    </source>
</evidence>
<evidence type="ECO:0000313" key="4">
    <source>
        <dbReference type="Proteomes" id="UP000663879"/>
    </source>
</evidence>
<protein>
    <submittedName>
        <fullName evidence="3">Uncharacterized protein</fullName>
    </submittedName>
</protein>
<sequence>MQASIEAIYRSLDGNQTSLNQTIERVRDLRANFINIQENCENFKNDYSALQNTNRTNMDNHRNNINPIIEEIERISRQINNRQQDIKNTETNLKKIKECSKNCDAEFIRRVMNEIENTLAANQVNQANFNNEFTRLNNAINTFNNNDDRIILEFSNVLNELNKLTNLNVTAAPFESLDDKRTQLERYVRALGDQRSGLERLRTDLSNETSQRFNETSHNEKIKLFDSISQLVLKEKENSIKQITQLKTKNNKINSHLETLYNSKNKINTIVEEARKKLKQISREQNNNEFYIWILLILIVFIAFCFK</sequence>
<keyword evidence="1" id="KW-0175">Coiled coil</keyword>
<keyword evidence="2" id="KW-0472">Membrane</keyword>
<organism evidence="3 4">
    <name type="scientific">Brachionus calyciflorus</name>
    <dbReference type="NCBI Taxonomy" id="104777"/>
    <lineage>
        <taxon>Eukaryota</taxon>
        <taxon>Metazoa</taxon>
        <taxon>Spiralia</taxon>
        <taxon>Gnathifera</taxon>
        <taxon>Rotifera</taxon>
        <taxon>Eurotatoria</taxon>
        <taxon>Monogononta</taxon>
        <taxon>Pseudotrocha</taxon>
        <taxon>Ploima</taxon>
        <taxon>Brachionidae</taxon>
        <taxon>Brachionus</taxon>
    </lineage>
</organism>
<proteinExistence type="predicted"/>
<evidence type="ECO:0000256" key="2">
    <source>
        <dbReference type="SAM" id="Phobius"/>
    </source>
</evidence>
<keyword evidence="4" id="KW-1185">Reference proteome</keyword>
<keyword evidence="2" id="KW-0812">Transmembrane</keyword>
<gene>
    <name evidence="3" type="ORF">OXX778_LOCUS16948</name>
</gene>
<feature type="coiled-coil region" evidence="1">
    <location>
        <begin position="19"/>
        <end position="46"/>
    </location>
</feature>
<dbReference type="OrthoDB" id="10612151at2759"/>
<dbReference type="Proteomes" id="UP000663879">
    <property type="component" value="Unassembled WGS sequence"/>
</dbReference>
<dbReference type="EMBL" id="CAJNOC010004174">
    <property type="protein sequence ID" value="CAF1012191.1"/>
    <property type="molecule type" value="Genomic_DNA"/>
</dbReference>
<evidence type="ECO:0000256" key="1">
    <source>
        <dbReference type="SAM" id="Coils"/>
    </source>
</evidence>
<keyword evidence="2" id="KW-1133">Transmembrane helix</keyword>
<dbReference type="AlphaFoldDB" id="A0A814HK59"/>